<reference evidence="1 2" key="1">
    <citation type="journal article" date="2022" name="DNA Res.">
        <title>Chromosomal-level genome assembly of the orchid tree Bauhinia variegata (Leguminosae; Cercidoideae) supports the allotetraploid origin hypothesis of Bauhinia.</title>
        <authorList>
            <person name="Zhong Y."/>
            <person name="Chen Y."/>
            <person name="Zheng D."/>
            <person name="Pang J."/>
            <person name="Liu Y."/>
            <person name="Luo S."/>
            <person name="Meng S."/>
            <person name="Qian L."/>
            <person name="Wei D."/>
            <person name="Dai S."/>
            <person name="Zhou R."/>
        </authorList>
    </citation>
    <scope>NUCLEOTIDE SEQUENCE [LARGE SCALE GENOMIC DNA]</scope>
    <source>
        <strain evidence="1">BV-YZ2020</strain>
    </source>
</reference>
<dbReference type="EMBL" id="CM039428">
    <property type="protein sequence ID" value="KAI4351579.1"/>
    <property type="molecule type" value="Genomic_DNA"/>
</dbReference>
<name>A0ACB9PU94_BAUVA</name>
<keyword evidence="2" id="KW-1185">Reference proteome</keyword>
<sequence>MESIIFESEMRARFRFTAANLLLNARKNHVNYQADYGLPYVPPYMDVIHGKVQNIRQGVNFAVGGATALDAEFILNKRNRKTIKTMESMNVQLGWFKKLKPSLCSNKQDCARLFKRWLFFVDEIGRNDLNLTLIEEGAAHLVVPGNLPMSCTAGFITSGMAKEEYYNRGCLKRLNAMVELKNKENKLALSELKRKYPAYHDNHFDYNGAANQFYDAPQKYGNHALYLSDATTLLKNDCGFLCKSSATYTNWDGTRYTKTSYRMIGQGVIEGPFSHPPLKNCD</sequence>
<proteinExistence type="predicted"/>
<comment type="caution">
    <text evidence="1">The sequence shown here is derived from an EMBL/GenBank/DDBJ whole genome shotgun (WGS) entry which is preliminary data.</text>
</comment>
<protein>
    <submittedName>
        <fullName evidence="1">Uncharacterized protein</fullName>
    </submittedName>
</protein>
<accession>A0ACB9PU94</accession>
<organism evidence="1 2">
    <name type="scientific">Bauhinia variegata</name>
    <name type="common">Purple orchid tree</name>
    <name type="synonym">Phanera variegata</name>
    <dbReference type="NCBI Taxonomy" id="167791"/>
    <lineage>
        <taxon>Eukaryota</taxon>
        <taxon>Viridiplantae</taxon>
        <taxon>Streptophyta</taxon>
        <taxon>Embryophyta</taxon>
        <taxon>Tracheophyta</taxon>
        <taxon>Spermatophyta</taxon>
        <taxon>Magnoliopsida</taxon>
        <taxon>eudicotyledons</taxon>
        <taxon>Gunneridae</taxon>
        <taxon>Pentapetalae</taxon>
        <taxon>rosids</taxon>
        <taxon>fabids</taxon>
        <taxon>Fabales</taxon>
        <taxon>Fabaceae</taxon>
        <taxon>Cercidoideae</taxon>
        <taxon>Cercideae</taxon>
        <taxon>Bauhiniinae</taxon>
        <taxon>Bauhinia</taxon>
    </lineage>
</organism>
<evidence type="ECO:0000313" key="2">
    <source>
        <dbReference type="Proteomes" id="UP000828941"/>
    </source>
</evidence>
<gene>
    <name evidence="1" type="ORF">L6164_005927</name>
</gene>
<dbReference type="Proteomes" id="UP000828941">
    <property type="component" value="Chromosome 3"/>
</dbReference>
<evidence type="ECO:0000313" key="1">
    <source>
        <dbReference type="EMBL" id="KAI4351579.1"/>
    </source>
</evidence>